<dbReference type="GO" id="GO:0005737">
    <property type="term" value="C:cytoplasm"/>
    <property type="evidence" value="ECO:0007669"/>
    <property type="project" value="UniProtKB-SubCell"/>
</dbReference>
<dbReference type="PROSITE" id="PS01200">
    <property type="entry name" value="TUB_1"/>
    <property type="match status" value="1"/>
</dbReference>
<evidence type="ECO:0000259" key="7">
    <source>
        <dbReference type="Pfam" id="PF01167"/>
    </source>
</evidence>
<dbReference type="PANTHER" id="PTHR16517">
    <property type="entry name" value="TUBBY-RELATED"/>
    <property type="match status" value="1"/>
</dbReference>
<dbReference type="Pfam" id="PF01167">
    <property type="entry name" value="Tub"/>
    <property type="match status" value="1"/>
</dbReference>
<evidence type="ECO:0000256" key="1">
    <source>
        <dbReference type="ARBA" id="ARBA00004496"/>
    </source>
</evidence>
<dbReference type="Pfam" id="PF16322">
    <property type="entry name" value="Tub_N"/>
    <property type="match status" value="1"/>
</dbReference>
<evidence type="ECO:0000313" key="9">
    <source>
        <dbReference type="EMBL" id="CAH2319085.1"/>
    </source>
</evidence>
<dbReference type="AlphaFoldDB" id="A0AAD1T5B4"/>
<evidence type="ECO:0000256" key="4">
    <source>
        <dbReference type="ARBA" id="ARBA00022490"/>
    </source>
</evidence>
<evidence type="ECO:0000259" key="8">
    <source>
        <dbReference type="Pfam" id="PF16322"/>
    </source>
</evidence>
<dbReference type="InterPro" id="IPR000007">
    <property type="entry name" value="Tubby_C"/>
</dbReference>
<keyword evidence="5" id="KW-0964">Secreted</keyword>
<organism evidence="9 10">
    <name type="scientific">Pelobates cultripes</name>
    <name type="common">Western spadefoot toad</name>
    <dbReference type="NCBI Taxonomy" id="61616"/>
    <lineage>
        <taxon>Eukaryota</taxon>
        <taxon>Metazoa</taxon>
        <taxon>Chordata</taxon>
        <taxon>Craniata</taxon>
        <taxon>Vertebrata</taxon>
        <taxon>Euteleostomi</taxon>
        <taxon>Amphibia</taxon>
        <taxon>Batrachia</taxon>
        <taxon>Anura</taxon>
        <taxon>Pelobatoidea</taxon>
        <taxon>Pelobatidae</taxon>
        <taxon>Pelobates</taxon>
    </lineage>
</organism>
<comment type="subcellular location">
    <subcellularLocation>
        <location evidence="1">Cytoplasm</location>
    </subcellularLocation>
    <subcellularLocation>
        <location evidence="2">Secreted</location>
    </subcellularLocation>
</comment>
<feature type="compositionally biased region" description="Basic and acidic residues" evidence="6">
    <location>
        <begin position="119"/>
        <end position="131"/>
    </location>
</feature>
<feature type="domain" description="Tubby C-terminal" evidence="7">
    <location>
        <begin position="320"/>
        <end position="563"/>
    </location>
</feature>
<dbReference type="PANTHER" id="PTHR16517:SF153">
    <property type="entry name" value="TUB-LIKE PROTEIN 2"/>
    <property type="match status" value="1"/>
</dbReference>
<keyword evidence="10" id="KW-1185">Reference proteome</keyword>
<dbReference type="EMBL" id="OW240921">
    <property type="protein sequence ID" value="CAH2319085.1"/>
    <property type="molecule type" value="Genomic_DNA"/>
</dbReference>
<dbReference type="GO" id="GO:0005929">
    <property type="term" value="C:cilium"/>
    <property type="evidence" value="ECO:0007669"/>
    <property type="project" value="TreeGrafter"/>
</dbReference>
<dbReference type="InterPro" id="IPR018066">
    <property type="entry name" value="Tubby_C_CS"/>
</dbReference>
<feature type="compositionally biased region" description="Acidic residues" evidence="6">
    <location>
        <begin position="266"/>
        <end position="280"/>
    </location>
</feature>
<evidence type="ECO:0000256" key="6">
    <source>
        <dbReference type="SAM" id="MobiDB-lite"/>
    </source>
</evidence>
<dbReference type="PRINTS" id="PR01574">
    <property type="entry name" value="TUBBYPROTEIN"/>
</dbReference>
<dbReference type="Gene3D" id="3.20.90.10">
    <property type="entry name" value="Tubby Protein, Chain A"/>
    <property type="match status" value="1"/>
</dbReference>
<dbReference type="SUPFAM" id="SSF54518">
    <property type="entry name" value="Tubby C-terminal domain-like"/>
    <property type="match status" value="1"/>
</dbReference>
<feature type="compositionally biased region" description="Basic residues" evidence="6">
    <location>
        <begin position="247"/>
        <end position="263"/>
    </location>
</feature>
<dbReference type="GO" id="GO:0061512">
    <property type="term" value="P:protein localization to cilium"/>
    <property type="evidence" value="ECO:0007669"/>
    <property type="project" value="TreeGrafter"/>
</dbReference>
<dbReference type="Proteomes" id="UP001295444">
    <property type="component" value="Chromosome 10"/>
</dbReference>
<sequence length="569" mass="64413">MTLHTEDPQILCLESGIEANLLNVRQHKLEQQRDLFEKKQKKKRQEPLMVQANPDIKLMPRHSRKSGEQSILLDSCSVSSIYLGASNLGMPEGLSGAPNHTPKSRSRSCPRNNELDNEQGSKEKDQYRGFSDDDIEETTLEDTQPLTRRKELFTPEQKPKIKKKSAGKSEVKETKKKVLKNSRSSACSAKYADKENKLKKKGIDSTTTLQDEVHEINNDMELINQSSSEDDSFSVGDRVVPPAPVKQRNKKKPTKSAKSRRKSPSNDDEDKDALDEDDFDGESDILSSVVYTSPLPDPNREEDYQVAESLETGDLEGFALQPAPQNMTLKCRITRDKKGVDKGIYPTYYLHLERDDGKRLFLMAGRKRKKSKTSNYLISVDPTDLSRDGEGFIGKVRSNMLGTKFTVFDNGVNPELRPFVQEKESLRQELVSICYGTNVLGFKGPRKMTIILPGMNMDGERVSIRPKNEHETLLARYQNGNMENITVLQNKAPSWNEETSSYMLNFHGRVTQASVKNFQIISSQDPENFVMQFGRVAEDVFTMDYRYPMCALQAFCVCLSSFDGKLACE</sequence>
<feature type="compositionally biased region" description="Basic and acidic residues" evidence="6">
    <location>
        <begin position="148"/>
        <end position="159"/>
    </location>
</feature>
<protein>
    <submittedName>
        <fullName evidence="9">Tubby-related 3-like isoform X1</fullName>
    </submittedName>
</protein>
<evidence type="ECO:0000256" key="5">
    <source>
        <dbReference type="ARBA" id="ARBA00022525"/>
    </source>
</evidence>
<comment type="similarity">
    <text evidence="3">Belongs to the TUB family.</text>
</comment>
<feature type="region of interest" description="Disordered" evidence="6">
    <location>
        <begin position="93"/>
        <end position="280"/>
    </location>
</feature>
<accession>A0AAD1T5B4</accession>
<name>A0AAD1T5B4_PELCU</name>
<gene>
    <name evidence="9" type="ORF">PECUL_23A045525</name>
</gene>
<feature type="domain" description="Tubby N-terminal" evidence="8">
    <location>
        <begin position="31"/>
        <end position="226"/>
    </location>
</feature>
<dbReference type="GO" id="GO:0005576">
    <property type="term" value="C:extracellular region"/>
    <property type="evidence" value="ECO:0007669"/>
    <property type="project" value="UniProtKB-SubCell"/>
</dbReference>
<feature type="region of interest" description="Disordered" evidence="6">
    <location>
        <begin position="37"/>
        <end position="70"/>
    </location>
</feature>
<evidence type="ECO:0000256" key="2">
    <source>
        <dbReference type="ARBA" id="ARBA00004613"/>
    </source>
</evidence>
<keyword evidence="4" id="KW-0963">Cytoplasm</keyword>
<dbReference type="InterPro" id="IPR005398">
    <property type="entry name" value="Tubby_N"/>
</dbReference>
<dbReference type="PRINTS" id="PR01573">
    <property type="entry name" value="SUPERTUBBY"/>
</dbReference>
<evidence type="ECO:0000256" key="3">
    <source>
        <dbReference type="ARBA" id="ARBA00007129"/>
    </source>
</evidence>
<dbReference type="FunFam" id="3.20.90.10:FF:000001">
    <property type="entry name" value="Tubby-like protein"/>
    <property type="match status" value="1"/>
</dbReference>
<proteinExistence type="inferred from homology"/>
<dbReference type="InterPro" id="IPR025659">
    <property type="entry name" value="Tubby-like_C"/>
</dbReference>
<evidence type="ECO:0000313" key="10">
    <source>
        <dbReference type="Proteomes" id="UP001295444"/>
    </source>
</evidence>
<reference evidence="9" key="1">
    <citation type="submission" date="2022-03" db="EMBL/GenBank/DDBJ databases">
        <authorList>
            <person name="Alioto T."/>
            <person name="Alioto T."/>
            <person name="Gomez Garrido J."/>
        </authorList>
    </citation>
    <scope>NUCLEOTIDE SEQUENCE</scope>
</reference>